<keyword evidence="4 5" id="KW-1283">Bacterial microcompartment</keyword>
<evidence type="ECO:0000256" key="1">
    <source>
        <dbReference type="ARBA" id="ARBA00022628"/>
    </source>
</evidence>
<organism evidence="6 8">
    <name type="scientific">Eubacterium limosum</name>
    <dbReference type="NCBI Taxonomy" id="1736"/>
    <lineage>
        <taxon>Bacteria</taxon>
        <taxon>Bacillati</taxon>
        <taxon>Bacillota</taxon>
        <taxon>Clostridia</taxon>
        <taxon>Eubacteriales</taxon>
        <taxon>Eubacteriaceae</taxon>
        <taxon>Eubacterium</taxon>
    </lineage>
</organism>
<sequence length="301" mass="33062">MNNQINEKQILEAVMKVLGENKNHKPQNNNTSILTESSKNGDLIDITEIDLRKELLIDHPQNGEMYLRLKGRTPARLGIGKAGPRYKTSTMLRIRADLAAARDAVQTMVSPEFIDDLKLPVVKTKAEDKAQYLLRPDLGRIFDEENTKIMKERLKQNPDVQIVIGDGLSSTAIEANIREILPALEQGLRSFGVDPGTPVFVEYSRVGAGDFIAEAVGAKLVLILIGERPGVASSESMSCYMTYNPKVGMMESGRTVISNIHQHGTPPSEAGAHIAELVNTMLREKKSGVDLVVDSNKTTVC</sequence>
<dbReference type="HAMAP" id="MF_00601">
    <property type="entry name" value="EutC"/>
    <property type="match status" value="1"/>
</dbReference>
<feature type="binding site" evidence="5">
    <location>
        <position position="227"/>
    </location>
    <ligand>
        <name>adenosylcob(III)alamin</name>
        <dbReference type="ChEBI" id="CHEBI:18408"/>
    </ligand>
</feature>
<dbReference type="Proteomes" id="UP000192391">
    <property type="component" value="Chromosome"/>
</dbReference>
<evidence type="ECO:0000313" key="6">
    <source>
        <dbReference type="EMBL" id="ARD66450.1"/>
    </source>
</evidence>
<dbReference type="AlphaFoldDB" id="A0AAC9QVL1"/>
<dbReference type="Pfam" id="PF05985">
    <property type="entry name" value="EutC"/>
    <property type="match status" value="1"/>
</dbReference>
<comment type="function">
    <text evidence="5">Catalyzes the deamination of various vicinal amino-alcohols to oxo compounds. Allows this organism to utilize ethanolamine as the sole source of nitrogen and carbon in the presence of external vitamin B12.</text>
</comment>
<comment type="subunit">
    <text evidence="5">The basic unit is a heterodimer which dimerizes to form tetramers. The heterotetramers trimerize; 6 large subunits form a core ring with 6 small subunits projecting outwards.</text>
</comment>
<comment type="similarity">
    <text evidence="5">Belongs to the EutC family.</text>
</comment>
<dbReference type="PANTHER" id="PTHR39330">
    <property type="entry name" value="ETHANOLAMINE AMMONIA-LYASE LIGHT CHAIN"/>
    <property type="match status" value="1"/>
</dbReference>
<dbReference type="Proteomes" id="UP001215087">
    <property type="component" value="Unassembled WGS sequence"/>
</dbReference>
<reference evidence="6" key="1">
    <citation type="journal article" date="2015" name="Genome Announc.">
        <title>Draft Genome Sequence of Chemolithoautotrophic Acetogenic Butanol-Producing Eubacterium limosum ATCC 8486.</title>
        <authorList>
            <person name="Song Y."/>
            <person name="Cho B.K."/>
        </authorList>
    </citation>
    <scope>NUCLEOTIDE SEQUENCE</scope>
    <source>
        <strain evidence="6">ATCC 8486</strain>
    </source>
</reference>
<dbReference type="GO" id="GO:0031471">
    <property type="term" value="C:ethanolamine degradation polyhedral organelle"/>
    <property type="evidence" value="ECO:0007669"/>
    <property type="project" value="UniProtKB-UniRule"/>
</dbReference>
<dbReference type="InterPro" id="IPR042255">
    <property type="entry name" value="EutC_N"/>
</dbReference>
<reference evidence="7 9" key="4">
    <citation type="submission" date="2023-02" db="EMBL/GenBank/DDBJ databases">
        <title>Comparative genome analysis of Eubacterium limosum species.</title>
        <authorList>
            <person name="Bak J.E."/>
        </authorList>
    </citation>
    <scope>NUCLEOTIDE SEQUENCE [LARGE SCALE GENOMIC DNA]</scope>
    <source>
        <strain evidence="7 9">KGMB01548</strain>
    </source>
</reference>
<comment type="pathway">
    <text evidence="5">Amine and polyamine degradation; ethanolamine degradation.</text>
</comment>
<accession>A0AAC9QVL1</accession>
<dbReference type="GO" id="GO:0009350">
    <property type="term" value="C:ethanolamine ammonia-lyase complex"/>
    <property type="evidence" value="ECO:0007669"/>
    <property type="project" value="UniProtKB-UniRule"/>
</dbReference>
<evidence type="ECO:0000256" key="2">
    <source>
        <dbReference type="ARBA" id="ARBA00023239"/>
    </source>
</evidence>
<dbReference type="EC" id="4.3.1.7" evidence="5"/>
<dbReference type="Gene3D" id="3.40.50.11240">
    <property type="entry name" value="Ethanolamine ammonia-lyase light chain (EutC)"/>
    <property type="match status" value="1"/>
</dbReference>
<evidence type="ECO:0000313" key="9">
    <source>
        <dbReference type="Proteomes" id="UP001215087"/>
    </source>
</evidence>
<keyword evidence="3 5" id="KW-0170">Cobalt</keyword>
<dbReference type="GO" id="GO:0046336">
    <property type="term" value="P:ethanolamine catabolic process"/>
    <property type="evidence" value="ECO:0007669"/>
    <property type="project" value="UniProtKB-UniRule"/>
</dbReference>
<dbReference type="EMBL" id="CP019962">
    <property type="protein sequence ID" value="ARD66450.1"/>
    <property type="molecule type" value="Genomic_DNA"/>
</dbReference>
<dbReference type="PIRSF" id="PIRSF018982">
    <property type="entry name" value="EutC"/>
    <property type="match status" value="1"/>
</dbReference>
<evidence type="ECO:0000256" key="5">
    <source>
        <dbReference type="HAMAP-Rule" id="MF_00601"/>
    </source>
</evidence>
<evidence type="ECO:0000256" key="3">
    <source>
        <dbReference type="ARBA" id="ARBA00023285"/>
    </source>
</evidence>
<dbReference type="GO" id="GO:0006520">
    <property type="term" value="P:amino acid metabolic process"/>
    <property type="evidence" value="ECO:0007669"/>
    <property type="project" value="InterPro"/>
</dbReference>
<dbReference type="Gene3D" id="1.10.30.40">
    <property type="entry name" value="Ethanolamine ammonia-lyase light chain (EutC), N-terminal domain"/>
    <property type="match status" value="1"/>
</dbReference>
<reference evidence="6" key="3">
    <citation type="submission" date="2017-02" db="EMBL/GenBank/DDBJ databases">
        <title>Integrative analysis reveals regulation of autotrophic growth of syngas fermenting bacteria at the translational level.</title>
        <authorList>
            <person name="Song Y."/>
            <person name="Shin J."/>
            <person name="Jeong Y."/>
            <person name="Jin S."/>
            <person name="Kim D.R."/>
            <person name="Kim S.C."/>
            <person name="Cho S."/>
            <person name="Cho B.-K."/>
        </authorList>
    </citation>
    <scope>NUCLEOTIDE SEQUENCE</scope>
    <source>
        <strain evidence="6">ATCC 8486</strain>
    </source>
</reference>
<evidence type="ECO:0000313" key="7">
    <source>
        <dbReference type="EMBL" id="MDE1471707.1"/>
    </source>
</evidence>
<dbReference type="EMBL" id="JAQSVD010000009">
    <property type="protein sequence ID" value="MDE1471707.1"/>
    <property type="molecule type" value="Genomic_DNA"/>
</dbReference>
<dbReference type="RefSeq" id="WP_038350764.1">
    <property type="nucleotide sequence ID" value="NZ_CP019962.1"/>
</dbReference>
<feature type="binding site" evidence="5">
    <location>
        <position position="206"/>
    </location>
    <ligand>
        <name>adenosylcob(III)alamin</name>
        <dbReference type="ChEBI" id="CHEBI:18408"/>
    </ligand>
</feature>
<keyword evidence="2 5" id="KW-0456">Lyase</keyword>
<protein>
    <recommendedName>
        <fullName evidence="5">Ethanolamine ammonia-lyase small subunit</fullName>
        <shortName evidence="5">EAL small subunit</shortName>
        <ecNumber evidence="5">4.3.1.7</ecNumber>
    </recommendedName>
</protein>
<comment type="catalytic activity">
    <reaction evidence="5">
        <text>ethanolamine = acetaldehyde + NH4(+)</text>
        <dbReference type="Rhea" id="RHEA:15313"/>
        <dbReference type="ChEBI" id="CHEBI:15343"/>
        <dbReference type="ChEBI" id="CHEBI:28938"/>
        <dbReference type="ChEBI" id="CHEBI:57603"/>
        <dbReference type="EC" id="4.3.1.7"/>
    </reaction>
</comment>
<comment type="subcellular location">
    <subcellularLocation>
        <location evidence="5">Bacterial microcompartment</location>
    </subcellularLocation>
</comment>
<dbReference type="KEGG" id="elim:B2M23_13295"/>
<dbReference type="NCBIfam" id="NF003971">
    <property type="entry name" value="PRK05465.1"/>
    <property type="match status" value="1"/>
</dbReference>
<evidence type="ECO:0000313" key="8">
    <source>
        <dbReference type="Proteomes" id="UP000192391"/>
    </source>
</evidence>
<keyword evidence="1 5" id="KW-0846">Cobalamin</keyword>
<dbReference type="InterPro" id="IPR009246">
    <property type="entry name" value="EutC"/>
</dbReference>
<gene>
    <name evidence="5 7" type="primary">eutC</name>
    <name evidence="6" type="ORF">B2M23_13295</name>
    <name evidence="7" type="ORF">PTZ04_15730</name>
</gene>
<reference evidence="8" key="2">
    <citation type="journal article" date="2017" name="Sci. Rep.">
        <title>Determination of the Genome and Primary Transcriptome of Syngas Fermenting Eubacterium limosum ATCC 8486.</title>
        <authorList>
            <person name="Song Y."/>
            <person name="Shin J."/>
            <person name="Jeong Y."/>
            <person name="Jin S."/>
            <person name="Lee J.K."/>
            <person name="Kim D.R."/>
            <person name="Kim S.C."/>
            <person name="Cho S."/>
            <person name="Cho B.K."/>
        </authorList>
    </citation>
    <scope>NUCLEOTIDE SEQUENCE [LARGE SCALE GENOMIC DNA]</scope>
    <source>
        <strain evidence="8">ATCC 8486</strain>
    </source>
</reference>
<dbReference type="GO" id="GO:0008851">
    <property type="term" value="F:ethanolamine ammonia-lyase activity"/>
    <property type="evidence" value="ECO:0007669"/>
    <property type="project" value="UniProtKB-UniRule"/>
</dbReference>
<keyword evidence="9" id="KW-1185">Reference proteome</keyword>
<dbReference type="InterPro" id="IPR042251">
    <property type="entry name" value="EutC_C"/>
</dbReference>
<dbReference type="PANTHER" id="PTHR39330:SF1">
    <property type="entry name" value="ETHANOLAMINE AMMONIA-LYASE SMALL SUBUNIT"/>
    <property type="match status" value="1"/>
</dbReference>
<dbReference type="GO" id="GO:0031419">
    <property type="term" value="F:cobalamin binding"/>
    <property type="evidence" value="ECO:0007669"/>
    <property type="project" value="UniProtKB-UniRule"/>
</dbReference>
<name>A0AAC9QVL1_EUBLI</name>
<comment type="cofactor">
    <cofactor evidence="5">
        <name>adenosylcob(III)alamin</name>
        <dbReference type="ChEBI" id="CHEBI:18408"/>
    </cofactor>
    <text evidence="5">Binds between the large and small subunits.</text>
</comment>
<proteinExistence type="inferred from homology"/>
<evidence type="ECO:0000256" key="4">
    <source>
        <dbReference type="ARBA" id="ARBA00024446"/>
    </source>
</evidence>